<keyword evidence="2" id="KW-0732">Signal</keyword>
<feature type="region of interest" description="Disordered" evidence="5">
    <location>
        <begin position="226"/>
        <end position="335"/>
    </location>
</feature>
<dbReference type="EMBL" id="OZ019896">
    <property type="protein sequence ID" value="CAK9222558.1"/>
    <property type="molecule type" value="Genomic_DNA"/>
</dbReference>
<gene>
    <name evidence="7" type="ORF">CSSPTR1EN2_LOCUS16177</name>
</gene>
<dbReference type="InterPro" id="IPR036607">
    <property type="entry name" value="PRKCSH"/>
</dbReference>
<dbReference type="InterPro" id="IPR044865">
    <property type="entry name" value="MRH_dom"/>
</dbReference>
<evidence type="ECO:0000259" key="6">
    <source>
        <dbReference type="PROSITE" id="PS51914"/>
    </source>
</evidence>
<reference evidence="7" key="1">
    <citation type="submission" date="2024-02" db="EMBL/GenBank/DDBJ databases">
        <authorList>
            <consortium name="ELIXIR-Norway"/>
            <consortium name="Elixir Norway"/>
        </authorList>
    </citation>
    <scope>NUCLEOTIDE SEQUENCE</scope>
</reference>
<name>A0ABP0UI87_9BRYO</name>
<feature type="compositionally biased region" description="Acidic residues" evidence="5">
    <location>
        <begin position="312"/>
        <end position="329"/>
    </location>
</feature>
<evidence type="ECO:0000256" key="3">
    <source>
        <dbReference type="ARBA" id="ARBA00022824"/>
    </source>
</evidence>
<accession>A0ABP0UI87</accession>
<evidence type="ECO:0000313" key="8">
    <source>
        <dbReference type="Proteomes" id="UP001497512"/>
    </source>
</evidence>
<feature type="region of interest" description="Disordered" evidence="5">
    <location>
        <begin position="170"/>
        <end position="210"/>
    </location>
</feature>
<dbReference type="SUPFAM" id="SSF50911">
    <property type="entry name" value="Mannose 6-phosphate receptor domain"/>
    <property type="match status" value="1"/>
</dbReference>
<dbReference type="InterPro" id="IPR028146">
    <property type="entry name" value="PRKCSH_N"/>
</dbReference>
<evidence type="ECO:0000256" key="1">
    <source>
        <dbReference type="ARBA" id="ARBA00022387"/>
    </source>
</evidence>
<feature type="compositionally biased region" description="Basic and acidic residues" evidence="5">
    <location>
        <begin position="280"/>
        <end position="297"/>
    </location>
</feature>
<evidence type="ECO:0000256" key="5">
    <source>
        <dbReference type="SAM" id="MobiDB-lite"/>
    </source>
</evidence>
<proteinExistence type="predicted"/>
<dbReference type="Pfam" id="PF13015">
    <property type="entry name" value="PRKCSH_1"/>
    <property type="match status" value="1"/>
</dbReference>
<sequence length="545" mass="61516">MGIAPRELGFFEAATAGCKDTSQRFSVERLNDNFCDCLDGTDEPGTSACPDGKFYCQNAGYVAQFVFSSRINDGICDCCDGSDEYEGKVKCGNTCWEAGKEAREKLLKKLAVYKEGLIIRRKEVQNAKVLRQQQEIEISSLRKEEKSLVKLVQNLKAAVDKVERQEQAAKEKREKLEADQKVKNEKLASSALEEGTSAHEEKVSASDSSLNADVVEADTFEIDNDHVVDGSHYGDTGSGDGFGLDTSNEYVPEEVTEEEEPDVAQLSKEEMGRKVASRWTGEDTGLHRSEESSHQQEEAVDDSDQIEHEAEHDDEDDFDGGDEDEDVYDGDNYSRDEDTIYTEEHQPSKPFISSKQDKSAWWTHMFSVPEMLRKLFTSGPADKSEAEQVRKQYTEATGKLSSIQNRISELDTKLKQDFGKEGEFSYFYEQCFELKVKQYVYKVCPFKQATQLEGHASTRLGNWDSFQDNYSAMMFSHGDRCWNGPDRSLRITLQCGPKTQLQNVDEPSRCDYVAELTTPAFCSESRLQELQQKLDQQLAGVHDEL</sequence>
<dbReference type="PROSITE" id="PS51914">
    <property type="entry name" value="MRH"/>
    <property type="match status" value="1"/>
</dbReference>
<feature type="domain" description="MRH" evidence="6">
    <location>
        <begin position="429"/>
        <end position="524"/>
    </location>
</feature>
<evidence type="ECO:0000256" key="4">
    <source>
        <dbReference type="ARBA" id="ARBA00023157"/>
    </source>
</evidence>
<dbReference type="PANTHER" id="PTHR12630">
    <property type="entry name" value="N-LINKED OLIGOSACCHARIDE PROCESSING"/>
    <property type="match status" value="1"/>
</dbReference>
<evidence type="ECO:0000256" key="2">
    <source>
        <dbReference type="ARBA" id="ARBA00022729"/>
    </source>
</evidence>
<feature type="compositionally biased region" description="Acidic residues" evidence="5">
    <location>
        <begin position="251"/>
        <end position="262"/>
    </location>
</feature>
<evidence type="ECO:0000313" key="7">
    <source>
        <dbReference type="EMBL" id="CAK9222558.1"/>
    </source>
</evidence>
<feature type="compositionally biased region" description="Basic and acidic residues" evidence="5">
    <location>
        <begin position="170"/>
        <end position="186"/>
    </location>
</feature>
<keyword evidence="4" id="KW-1015">Disulfide bond</keyword>
<dbReference type="PANTHER" id="PTHR12630:SF1">
    <property type="entry name" value="GLUCOSIDASE 2 SUBUNIT BETA"/>
    <property type="match status" value="1"/>
</dbReference>
<dbReference type="InterPro" id="IPR039794">
    <property type="entry name" value="Gtb1-like"/>
</dbReference>
<dbReference type="Pfam" id="PF12999">
    <property type="entry name" value="PRKCSH-like"/>
    <property type="match status" value="1"/>
</dbReference>
<dbReference type="CDD" id="cd00112">
    <property type="entry name" value="LDLa"/>
    <property type="match status" value="1"/>
</dbReference>
<dbReference type="InterPro" id="IPR009011">
    <property type="entry name" value="Man6P_isomerase_rcpt-bd_dom_sf"/>
</dbReference>
<dbReference type="InterPro" id="IPR002172">
    <property type="entry name" value="LDrepeatLR_classA_rpt"/>
</dbReference>
<dbReference type="Proteomes" id="UP001497512">
    <property type="component" value="Chromosome 4"/>
</dbReference>
<dbReference type="Gene3D" id="2.70.130.10">
    <property type="entry name" value="Mannose-6-phosphate receptor binding domain"/>
    <property type="match status" value="1"/>
</dbReference>
<keyword evidence="8" id="KW-1185">Reference proteome</keyword>
<organism evidence="7 8">
    <name type="scientific">Sphagnum troendelagicum</name>
    <dbReference type="NCBI Taxonomy" id="128251"/>
    <lineage>
        <taxon>Eukaryota</taxon>
        <taxon>Viridiplantae</taxon>
        <taxon>Streptophyta</taxon>
        <taxon>Embryophyta</taxon>
        <taxon>Bryophyta</taxon>
        <taxon>Sphagnophytina</taxon>
        <taxon>Sphagnopsida</taxon>
        <taxon>Sphagnales</taxon>
        <taxon>Sphagnaceae</taxon>
        <taxon>Sphagnum</taxon>
    </lineage>
</organism>
<protein>
    <recommendedName>
        <fullName evidence="1">Glucosidase 2 subunit beta</fullName>
    </recommendedName>
</protein>
<keyword evidence="3" id="KW-0256">Endoplasmic reticulum</keyword>